<gene>
    <name evidence="1" type="ORF">QO012_000819</name>
</gene>
<name>A0ABU0HVG2_9HYPH</name>
<proteinExistence type="predicted"/>
<protein>
    <submittedName>
        <fullName evidence="1">Uncharacterized protein</fullName>
    </submittedName>
</protein>
<evidence type="ECO:0000313" key="1">
    <source>
        <dbReference type="EMBL" id="MDQ0446330.1"/>
    </source>
</evidence>
<keyword evidence="2" id="KW-1185">Reference proteome</keyword>
<sequence>MSDTNQFGAGMDQYLAVTAYSDYSNHGMPDAGMLMVDRNASRTRMCELISFGYF</sequence>
<evidence type="ECO:0000313" key="2">
    <source>
        <dbReference type="Proteomes" id="UP001231124"/>
    </source>
</evidence>
<organism evidence="1 2">
    <name type="scientific">Methylobacterium aerolatum</name>
    <dbReference type="NCBI Taxonomy" id="418708"/>
    <lineage>
        <taxon>Bacteria</taxon>
        <taxon>Pseudomonadati</taxon>
        <taxon>Pseudomonadota</taxon>
        <taxon>Alphaproteobacteria</taxon>
        <taxon>Hyphomicrobiales</taxon>
        <taxon>Methylobacteriaceae</taxon>
        <taxon>Methylobacterium</taxon>
    </lineage>
</organism>
<comment type="caution">
    <text evidence="1">The sequence shown here is derived from an EMBL/GenBank/DDBJ whole genome shotgun (WGS) entry which is preliminary data.</text>
</comment>
<dbReference type="EMBL" id="JAUSVP010000002">
    <property type="protein sequence ID" value="MDQ0446330.1"/>
    <property type="molecule type" value="Genomic_DNA"/>
</dbReference>
<dbReference type="Proteomes" id="UP001231124">
    <property type="component" value="Unassembled WGS sequence"/>
</dbReference>
<dbReference type="RefSeq" id="WP_238204402.1">
    <property type="nucleotide sequence ID" value="NZ_BPQE01000017.1"/>
</dbReference>
<reference evidence="1 2" key="1">
    <citation type="submission" date="2023-07" db="EMBL/GenBank/DDBJ databases">
        <title>Genomic Encyclopedia of Type Strains, Phase IV (KMG-IV): sequencing the most valuable type-strain genomes for metagenomic binning, comparative biology and taxonomic classification.</title>
        <authorList>
            <person name="Goeker M."/>
        </authorList>
    </citation>
    <scope>NUCLEOTIDE SEQUENCE [LARGE SCALE GENOMIC DNA]</scope>
    <source>
        <strain evidence="1 2">DSM 19013</strain>
    </source>
</reference>
<accession>A0ABU0HVG2</accession>